<dbReference type="FunFam" id="3.40.30.10:FF:000155">
    <property type="entry name" value="Thioredoxin"/>
    <property type="match status" value="1"/>
</dbReference>
<dbReference type="InterPro" id="IPR036873">
    <property type="entry name" value="Rhodanese-like_dom_sf"/>
</dbReference>
<dbReference type="SMART" id="SM00450">
    <property type="entry name" value="RHOD"/>
    <property type="match status" value="1"/>
</dbReference>
<evidence type="ECO:0000256" key="3">
    <source>
        <dbReference type="ARBA" id="ARBA00022982"/>
    </source>
</evidence>
<dbReference type="Gene3D" id="3.40.250.10">
    <property type="entry name" value="Rhodanese-like domain"/>
    <property type="match status" value="1"/>
</dbReference>
<dbReference type="SUPFAM" id="SSF52833">
    <property type="entry name" value="Thioredoxin-like"/>
    <property type="match status" value="1"/>
</dbReference>
<evidence type="ECO:0000256" key="4">
    <source>
        <dbReference type="ARBA" id="ARBA00023157"/>
    </source>
</evidence>
<organism evidence="9 10">
    <name type="scientific">Nocardioides exalbidus</name>
    <dbReference type="NCBI Taxonomy" id="402596"/>
    <lineage>
        <taxon>Bacteria</taxon>
        <taxon>Bacillati</taxon>
        <taxon>Actinomycetota</taxon>
        <taxon>Actinomycetes</taxon>
        <taxon>Propionibacteriales</taxon>
        <taxon>Nocardioidaceae</taxon>
        <taxon>Nocardioides</taxon>
    </lineage>
</organism>
<feature type="domain" description="Thioredoxin" evidence="8">
    <location>
        <begin position="1"/>
        <end position="105"/>
    </location>
</feature>
<comment type="similarity">
    <text evidence="1">Belongs to the thioredoxin family.</text>
</comment>
<dbReference type="STRING" id="402596.SAMN04489844_3995"/>
<dbReference type="Gene3D" id="3.40.30.10">
    <property type="entry name" value="Glutaredoxin"/>
    <property type="match status" value="1"/>
</dbReference>
<dbReference type="InterPro" id="IPR013766">
    <property type="entry name" value="Thioredoxin_domain"/>
</dbReference>
<proteinExistence type="inferred from homology"/>
<reference evidence="10" key="1">
    <citation type="submission" date="2016-10" db="EMBL/GenBank/DDBJ databases">
        <authorList>
            <person name="Varghese N."/>
            <person name="Submissions S."/>
        </authorList>
    </citation>
    <scope>NUCLEOTIDE SEQUENCE [LARGE SCALE GENOMIC DNA]</scope>
    <source>
        <strain evidence="10">DSM 22017</strain>
    </source>
</reference>
<dbReference type="GO" id="GO:0015035">
    <property type="term" value="F:protein-disulfide reductase activity"/>
    <property type="evidence" value="ECO:0007669"/>
    <property type="project" value="UniProtKB-UniRule"/>
</dbReference>
<dbReference type="InterPro" id="IPR001763">
    <property type="entry name" value="Rhodanese-like_dom"/>
</dbReference>
<keyword evidence="2" id="KW-0813">Transport</keyword>
<accession>A0A1H4Z209</accession>
<dbReference type="Pfam" id="PF00581">
    <property type="entry name" value="Rhodanese"/>
    <property type="match status" value="1"/>
</dbReference>
<protein>
    <recommendedName>
        <fullName evidence="6">Thioredoxin</fullName>
    </recommendedName>
</protein>
<dbReference type="PRINTS" id="PR00421">
    <property type="entry name" value="THIOREDOXIN"/>
</dbReference>
<dbReference type="NCBIfam" id="TIGR01068">
    <property type="entry name" value="thioredoxin"/>
    <property type="match status" value="1"/>
</dbReference>
<evidence type="ECO:0000259" key="8">
    <source>
        <dbReference type="PROSITE" id="PS51352"/>
    </source>
</evidence>
<dbReference type="GO" id="GO:0005829">
    <property type="term" value="C:cytosol"/>
    <property type="evidence" value="ECO:0007669"/>
    <property type="project" value="TreeGrafter"/>
</dbReference>
<dbReference type="RefSeq" id="WP_090971408.1">
    <property type="nucleotide sequence ID" value="NZ_FNRT01000002.1"/>
</dbReference>
<evidence type="ECO:0000256" key="5">
    <source>
        <dbReference type="ARBA" id="ARBA00023284"/>
    </source>
</evidence>
<dbReference type="CDD" id="cd02947">
    <property type="entry name" value="TRX_family"/>
    <property type="match status" value="1"/>
</dbReference>
<dbReference type="PROSITE" id="PS51352">
    <property type="entry name" value="THIOREDOXIN_2"/>
    <property type="match status" value="1"/>
</dbReference>
<evidence type="ECO:0000256" key="6">
    <source>
        <dbReference type="NCBIfam" id="TIGR01068"/>
    </source>
</evidence>
<evidence type="ECO:0000259" key="7">
    <source>
        <dbReference type="PROSITE" id="PS50206"/>
    </source>
</evidence>
<dbReference type="PROSITE" id="PS00194">
    <property type="entry name" value="THIOREDOXIN_1"/>
    <property type="match status" value="1"/>
</dbReference>
<dbReference type="InterPro" id="IPR036249">
    <property type="entry name" value="Thioredoxin-like_sf"/>
</dbReference>
<dbReference type="EMBL" id="FNRT01000002">
    <property type="protein sequence ID" value="SED24193.1"/>
    <property type="molecule type" value="Genomic_DNA"/>
</dbReference>
<keyword evidence="5" id="KW-0676">Redox-active center</keyword>
<name>A0A1H4Z209_9ACTN</name>
<keyword evidence="4" id="KW-1015">Disulfide bond</keyword>
<dbReference type="InterPro" id="IPR005746">
    <property type="entry name" value="Thioredoxin"/>
</dbReference>
<dbReference type="PANTHER" id="PTHR45663">
    <property type="entry name" value="GEO12009P1"/>
    <property type="match status" value="1"/>
</dbReference>
<dbReference type="PANTHER" id="PTHR45663:SF40">
    <property type="entry name" value="THIOREDOXIN 2"/>
    <property type="match status" value="1"/>
</dbReference>
<evidence type="ECO:0000256" key="2">
    <source>
        <dbReference type="ARBA" id="ARBA00022448"/>
    </source>
</evidence>
<sequence>MSTRELTLADFEQTVSGEGIVLVDFWAAWCGPCRQFAPVFEKASEDNPDIVFGKVDTEAEQQLAQMAAITSIPTLMLFRDGVLLFNQAGALPPQALTGVIEQARELDMDAVRQEVKAAQEAAANGPQDEVGLDEFAAAHSQGAYVVDVREADEVAGGRVPGAVHIPMNDVPARIAELPQDQPVFVICQSGGRSRQVVDHLRAQGVPAINVAGGTGGWAQRGWPLEG</sequence>
<evidence type="ECO:0000313" key="9">
    <source>
        <dbReference type="EMBL" id="SED24193.1"/>
    </source>
</evidence>
<evidence type="ECO:0000313" key="10">
    <source>
        <dbReference type="Proteomes" id="UP000198742"/>
    </source>
</evidence>
<dbReference type="InterPro" id="IPR017937">
    <property type="entry name" value="Thioredoxin_CS"/>
</dbReference>
<dbReference type="Proteomes" id="UP000198742">
    <property type="component" value="Unassembled WGS sequence"/>
</dbReference>
<keyword evidence="10" id="KW-1185">Reference proteome</keyword>
<dbReference type="AlphaFoldDB" id="A0A1H4Z209"/>
<dbReference type="PROSITE" id="PS50206">
    <property type="entry name" value="RHODANESE_3"/>
    <property type="match status" value="1"/>
</dbReference>
<gene>
    <name evidence="9" type="ORF">SAMN04489844_3995</name>
</gene>
<dbReference type="CDD" id="cd00158">
    <property type="entry name" value="RHOD"/>
    <property type="match status" value="1"/>
</dbReference>
<evidence type="ECO:0000256" key="1">
    <source>
        <dbReference type="ARBA" id="ARBA00008987"/>
    </source>
</evidence>
<feature type="domain" description="Rhodanese" evidence="7">
    <location>
        <begin position="139"/>
        <end position="226"/>
    </location>
</feature>
<dbReference type="SUPFAM" id="SSF52821">
    <property type="entry name" value="Rhodanese/Cell cycle control phosphatase"/>
    <property type="match status" value="1"/>
</dbReference>
<keyword evidence="3" id="KW-0249">Electron transport</keyword>
<dbReference type="Pfam" id="PF00085">
    <property type="entry name" value="Thioredoxin"/>
    <property type="match status" value="1"/>
</dbReference>